<dbReference type="AlphaFoldDB" id="A0AAN8G2X1"/>
<evidence type="ECO:0000313" key="1">
    <source>
        <dbReference type="EMBL" id="KAK6164995.1"/>
    </source>
</evidence>
<keyword evidence="2" id="KW-1185">Reference proteome</keyword>
<organism evidence="1 2">
    <name type="scientific">Patella caerulea</name>
    <name type="common">Rayed Mediterranean limpet</name>
    <dbReference type="NCBI Taxonomy" id="87958"/>
    <lineage>
        <taxon>Eukaryota</taxon>
        <taxon>Metazoa</taxon>
        <taxon>Spiralia</taxon>
        <taxon>Lophotrochozoa</taxon>
        <taxon>Mollusca</taxon>
        <taxon>Gastropoda</taxon>
        <taxon>Patellogastropoda</taxon>
        <taxon>Patelloidea</taxon>
        <taxon>Patellidae</taxon>
        <taxon>Patella</taxon>
    </lineage>
</organism>
<evidence type="ECO:0000313" key="2">
    <source>
        <dbReference type="Proteomes" id="UP001347796"/>
    </source>
</evidence>
<reference evidence="1 2" key="1">
    <citation type="submission" date="2024-01" db="EMBL/GenBank/DDBJ databases">
        <title>The genome of the rayed Mediterranean limpet Patella caerulea (Linnaeus, 1758).</title>
        <authorList>
            <person name="Anh-Thu Weber A."/>
            <person name="Halstead-Nussloch G."/>
        </authorList>
    </citation>
    <scope>NUCLEOTIDE SEQUENCE [LARGE SCALE GENOMIC DNA]</scope>
    <source>
        <strain evidence="1">AATW-2023a</strain>
        <tissue evidence="1">Whole specimen</tissue>
    </source>
</reference>
<dbReference type="PANTHER" id="PTHR33480:SF1">
    <property type="entry name" value="TYR RECOMBINASE DOMAIN-CONTAINING PROTEIN"/>
    <property type="match status" value="1"/>
</dbReference>
<gene>
    <name evidence="1" type="ORF">SNE40_023743</name>
</gene>
<name>A0AAN8G2X1_PATCE</name>
<protein>
    <submittedName>
        <fullName evidence="1">Uncharacterized protein</fullName>
    </submittedName>
</protein>
<sequence length="111" mass="13295">MKSDNISRIAKSDHLILELAKREYLKQGHNKEQHNYIRTKLREIAKLLYFLRKNTNNSTACLDFYINPKYFKDIIKAVHEVAKYRQYHAYICNSIFSVKARTHCEEMRPNC</sequence>
<dbReference type="EMBL" id="JAZGQO010000040">
    <property type="protein sequence ID" value="KAK6164995.1"/>
    <property type="molecule type" value="Genomic_DNA"/>
</dbReference>
<accession>A0AAN8G2X1</accession>
<proteinExistence type="predicted"/>
<dbReference type="Proteomes" id="UP001347796">
    <property type="component" value="Unassembled WGS sequence"/>
</dbReference>
<comment type="caution">
    <text evidence="1">The sequence shown here is derived from an EMBL/GenBank/DDBJ whole genome shotgun (WGS) entry which is preliminary data.</text>
</comment>
<dbReference type="PANTHER" id="PTHR33480">
    <property type="entry name" value="SET DOMAIN-CONTAINING PROTEIN-RELATED"/>
    <property type="match status" value="1"/>
</dbReference>